<dbReference type="PANTHER" id="PTHR42953:SF3">
    <property type="entry name" value="HIGH-AFFINITY ZINC UPTAKE SYSTEM PROTEIN ZNUA"/>
    <property type="match status" value="1"/>
</dbReference>
<keyword evidence="5" id="KW-0864">Zinc transport</keyword>
<feature type="chain" id="PRO_5046033112" description="High-affinity zinc uptake system protein ZnuA" evidence="7">
    <location>
        <begin position="30"/>
        <end position="379"/>
    </location>
</feature>
<dbReference type="InterPro" id="IPR006127">
    <property type="entry name" value="ZnuA-like"/>
</dbReference>
<dbReference type="EMBL" id="JAHVJA010000005">
    <property type="protein sequence ID" value="MBY6140386.1"/>
    <property type="molecule type" value="Genomic_DNA"/>
</dbReference>
<evidence type="ECO:0000256" key="4">
    <source>
        <dbReference type="ARBA" id="ARBA00022729"/>
    </source>
</evidence>
<keyword evidence="5" id="KW-0862">Zinc</keyword>
<feature type="signal peptide" evidence="7">
    <location>
        <begin position="1"/>
        <end position="29"/>
    </location>
</feature>
<dbReference type="Pfam" id="PF01297">
    <property type="entry name" value="ZnuA"/>
    <property type="match status" value="1"/>
</dbReference>
<feature type="region of interest" description="Disordered" evidence="6">
    <location>
        <begin position="133"/>
        <end position="215"/>
    </location>
</feature>
<feature type="compositionally biased region" description="Basic and acidic residues" evidence="6">
    <location>
        <begin position="133"/>
        <end position="213"/>
    </location>
</feature>
<keyword evidence="3" id="KW-0813">Transport</keyword>
<dbReference type="PANTHER" id="PTHR42953">
    <property type="entry name" value="HIGH-AFFINITY ZINC UPTAKE SYSTEM PROTEIN ZNUA-RELATED"/>
    <property type="match status" value="1"/>
</dbReference>
<evidence type="ECO:0000313" key="8">
    <source>
        <dbReference type="EMBL" id="MBY6140386.1"/>
    </source>
</evidence>
<keyword evidence="4 7" id="KW-0732">Signal</keyword>
<organism evidence="8 9">
    <name type="scientific">Leisingera daeponensis</name>
    <dbReference type="NCBI Taxonomy" id="405746"/>
    <lineage>
        <taxon>Bacteria</taxon>
        <taxon>Pseudomonadati</taxon>
        <taxon>Pseudomonadota</taxon>
        <taxon>Alphaproteobacteria</taxon>
        <taxon>Rhodobacterales</taxon>
        <taxon>Roseobacteraceae</taxon>
        <taxon>Leisingera</taxon>
    </lineage>
</organism>
<evidence type="ECO:0000256" key="6">
    <source>
        <dbReference type="SAM" id="MobiDB-lite"/>
    </source>
</evidence>
<reference evidence="8 9" key="1">
    <citation type="submission" date="2021-06" db="EMBL/GenBank/DDBJ databases">
        <title>50 bacteria genomes isolated from Dapeng, Shenzhen, China.</title>
        <authorList>
            <person name="Zheng W."/>
            <person name="Yu S."/>
            <person name="Huang Y."/>
        </authorList>
    </citation>
    <scope>NUCLEOTIDE SEQUENCE [LARGE SCALE GENOMIC DNA]</scope>
    <source>
        <strain evidence="8 9">DP1N14-2</strain>
    </source>
</reference>
<accession>A0ABS7NGR1</accession>
<sequence>MRRGMRSAGMKKIGTATAALLAGAGASWAEVPRVAADIAPVHGLVARVMQGLGEPALVVPPGASPHGYAMRPSEARALDQADVVFWLGGALTPWLEGPLEELAGDAHRIELLEAAGTTVLPFREGARFEAHAHDEEHADHGEHEDHKEHDDHGHEEHAEGHGDHADHGGHEDHDGHGHEGHAEDHAAAGNHDDHEGHDHGHGDAHGHPHEGADPHAWLLPANARAWLDVIAEELAEHDPANAAAYRANAEAGKQEIADAAASISAQLEPFRAKQFIVFHDAYQYFEQGFGLSAAGAISLSDAVKPSPARIAEIRDVVVERGVSCVFSEPQFNPGLVATVLDGTGAGAAVLDPLGAKLEPGPQFYPALLQDIGAAIAACE</sequence>
<evidence type="ECO:0000256" key="2">
    <source>
        <dbReference type="ARBA" id="ARBA00015915"/>
    </source>
</evidence>
<proteinExistence type="inferred from homology"/>
<evidence type="ECO:0000256" key="7">
    <source>
        <dbReference type="SAM" id="SignalP"/>
    </source>
</evidence>
<keyword evidence="9" id="KW-1185">Reference proteome</keyword>
<evidence type="ECO:0000256" key="3">
    <source>
        <dbReference type="ARBA" id="ARBA00022448"/>
    </source>
</evidence>
<comment type="similarity">
    <text evidence="1">Belongs to the bacterial solute-binding protein 9 family.</text>
</comment>
<dbReference type="InterPro" id="IPR050492">
    <property type="entry name" value="Bact_metal-bind_prot9"/>
</dbReference>
<dbReference type="Proteomes" id="UP000766629">
    <property type="component" value="Unassembled WGS sequence"/>
</dbReference>
<evidence type="ECO:0000256" key="5">
    <source>
        <dbReference type="ARBA" id="ARBA00022906"/>
    </source>
</evidence>
<dbReference type="SUPFAM" id="SSF53807">
    <property type="entry name" value="Helical backbone' metal receptor"/>
    <property type="match status" value="1"/>
</dbReference>
<keyword evidence="5" id="KW-0406">Ion transport</keyword>
<gene>
    <name evidence="8" type="ORF">KUV26_13150</name>
</gene>
<evidence type="ECO:0000256" key="1">
    <source>
        <dbReference type="ARBA" id="ARBA00011028"/>
    </source>
</evidence>
<evidence type="ECO:0000313" key="9">
    <source>
        <dbReference type="Proteomes" id="UP000766629"/>
    </source>
</evidence>
<dbReference type="Gene3D" id="3.40.50.1980">
    <property type="entry name" value="Nitrogenase molybdenum iron protein domain"/>
    <property type="match status" value="3"/>
</dbReference>
<name>A0ABS7NGR1_9RHOB</name>
<protein>
    <recommendedName>
        <fullName evidence="2">High-affinity zinc uptake system protein ZnuA</fullName>
    </recommendedName>
</protein>
<comment type="caution">
    <text evidence="8">The sequence shown here is derived from an EMBL/GenBank/DDBJ whole genome shotgun (WGS) entry which is preliminary data.</text>
</comment>